<dbReference type="InterPro" id="IPR003682">
    <property type="entry name" value="rRNA_ssu_MeTfrase_G"/>
</dbReference>
<organism evidence="7 8">
    <name type="scientific">Zhongshania marina</name>
    <dbReference type="NCBI Taxonomy" id="2304603"/>
    <lineage>
        <taxon>Bacteria</taxon>
        <taxon>Pseudomonadati</taxon>
        <taxon>Pseudomonadota</taxon>
        <taxon>Gammaproteobacteria</taxon>
        <taxon>Cellvibrionales</taxon>
        <taxon>Spongiibacteraceae</taxon>
        <taxon>Zhongshania</taxon>
    </lineage>
</organism>
<sequence>MEGIKQRLLKGIAELGLVLSDQQIELLITYLNLLQKWNKAYNLTAIRDPDVMVSKHLLDSLSVAPYITANSYLDVGTGAGLPGIPLAIMYPEKQFSLLDSNGKKTRFLIEARQHLKLSNVSIHSERVEQFEAQTPYDGILSRAFASLHDMVLGCENHLAPDGRLYAMKGVFPDSELSQLPKHFIVEHSYSLSVPNVDEERHLLVLARR</sequence>
<keyword evidence="1 6" id="KW-0963">Cytoplasm</keyword>
<proteinExistence type="inferred from homology"/>
<reference evidence="7" key="1">
    <citation type="submission" date="2018-01" db="EMBL/GenBank/DDBJ databases">
        <authorList>
            <person name="Yu X.-D."/>
        </authorList>
    </citation>
    <scope>NUCLEOTIDE SEQUENCE</scope>
    <source>
        <strain evidence="7">ZX-21</strain>
    </source>
</reference>
<evidence type="ECO:0000256" key="6">
    <source>
        <dbReference type="HAMAP-Rule" id="MF_00074"/>
    </source>
</evidence>
<evidence type="ECO:0000313" key="8">
    <source>
        <dbReference type="Proteomes" id="UP000237222"/>
    </source>
</evidence>
<feature type="binding site" evidence="6">
    <location>
        <position position="81"/>
    </location>
    <ligand>
        <name>S-adenosyl-L-methionine</name>
        <dbReference type="ChEBI" id="CHEBI:59789"/>
    </ligand>
</feature>
<comment type="caution">
    <text evidence="6">Lacks conserved residue(s) required for the propagation of feature annotation.</text>
</comment>
<keyword evidence="3 6" id="KW-0489">Methyltransferase</keyword>
<dbReference type="SUPFAM" id="SSF53335">
    <property type="entry name" value="S-adenosyl-L-methionine-dependent methyltransferases"/>
    <property type="match status" value="1"/>
</dbReference>
<comment type="caution">
    <text evidence="7">The sequence shown here is derived from an EMBL/GenBank/DDBJ whole genome shotgun (WGS) entry which is preliminary data.</text>
</comment>
<evidence type="ECO:0000313" key="7">
    <source>
        <dbReference type="EMBL" id="POP52064.1"/>
    </source>
</evidence>
<dbReference type="PANTHER" id="PTHR31760:SF0">
    <property type="entry name" value="S-ADENOSYL-L-METHIONINE-DEPENDENT METHYLTRANSFERASES SUPERFAMILY PROTEIN"/>
    <property type="match status" value="1"/>
</dbReference>
<keyword evidence="4 6" id="KW-0808">Transferase</keyword>
<dbReference type="OrthoDB" id="9808773at2"/>
<name>A0A2S4HDJ4_9GAMM</name>
<dbReference type="GO" id="GO:0070043">
    <property type="term" value="F:rRNA (guanine-N7-)-methyltransferase activity"/>
    <property type="evidence" value="ECO:0007669"/>
    <property type="project" value="UniProtKB-UniRule"/>
</dbReference>
<comment type="subcellular location">
    <subcellularLocation>
        <location evidence="6">Cytoplasm</location>
    </subcellularLocation>
</comment>
<dbReference type="PANTHER" id="PTHR31760">
    <property type="entry name" value="S-ADENOSYL-L-METHIONINE-DEPENDENT METHYLTRANSFERASES SUPERFAMILY PROTEIN"/>
    <property type="match status" value="1"/>
</dbReference>
<dbReference type="PIRSF" id="PIRSF003078">
    <property type="entry name" value="GidB"/>
    <property type="match status" value="1"/>
</dbReference>
<evidence type="ECO:0000256" key="3">
    <source>
        <dbReference type="ARBA" id="ARBA00022603"/>
    </source>
</evidence>
<dbReference type="HAMAP" id="MF_00074">
    <property type="entry name" value="16SrRNA_methyltr_G"/>
    <property type="match status" value="1"/>
</dbReference>
<evidence type="ECO:0000256" key="2">
    <source>
        <dbReference type="ARBA" id="ARBA00022552"/>
    </source>
</evidence>
<dbReference type="Proteomes" id="UP000237222">
    <property type="component" value="Unassembled WGS sequence"/>
</dbReference>
<keyword evidence="5 6" id="KW-0949">S-adenosyl-L-methionine</keyword>
<dbReference type="Pfam" id="PF02527">
    <property type="entry name" value="GidB"/>
    <property type="match status" value="1"/>
</dbReference>
<dbReference type="AlphaFoldDB" id="A0A2S4HDJ4"/>
<gene>
    <name evidence="6" type="primary">rsmG</name>
    <name evidence="7" type="ORF">C0068_13740</name>
</gene>
<comment type="function">
    <text evidence="6">Specifically methylates the N7 position of guanine in position 527 of 16S rRNA.</text>
</comment>
<protein>
    <recommendedName>
        <fullName evidence="6">Ribosomal RNA small subunit methyltransferase G</fullName>
        <ecNumber evidence="6">2.1.1.170</ecNumber>
    </recommendedName>
    <alternativeName>
        <fullName evidence="6">16S rRNA 7-methylguanosine methyltransferase</fullName>
        <shortName evidence="6">16S rRNA m7G methyltransferase</shortName>
    </alternativeName>
</protein>
<evidence type="ECO:0000256" key="5">
    <source>
        <dbReference type="ARBA" id="ARBA00022691"/>
    </source>
</evidence>
<dbReference type="GO" id="GO:0005829">
    <property type="term" value="C:cytosol"/>
    <property type="evidence" value="ECO:0007669"/>
    <property type="project" value="TreeGrafter"/>
</dbReference>
<feature type="binding site" evidence="6">
    <location>
        <begin position="127"/>
        <end position="128"/>
    </location>
    <ligand>
        <name>S-adenosyl-L-methionine</name>
        <dbReference type="ChEBI" id="CHEBI:59789"/>
    </ligand>
</feature>
<dbReference type="EMBL" id="PQGG01000031">
    <property type="protein sequence ID" value="POP52064.1"/>
    <property type="molecule type" value="Genomic_DNA"/>
</dbReference>
<dbReference type="RefSeq" id="WP_103685048.1">
    <property type="nucleotide sequence ID" value="NZ_PQGG01000031.1"/>
</dbReference>
<evidence type="ECO:0000256" key="4">
    <source>
        <dbReference type="ARBA" id="ARBA00022679"/>
    </source>
</evidence>
<dbReference type="CDD" id="cd02440">
    <property type="entry name" value="AdoMet_MTases"/>
    <property type="match status" value="1"/>
</dbReference>
<keyword evidence="2 6" id="KW-0698">rRNA processing</keyword>
<feature type="binding site" evidence="6">
    <location>
        <position position="142"/>
    </location>
    <ligand>
        <name>S-adenosyl-L-methionine</name>
        <dbReference type="ChEBI" id="CHEBI:59789"/>
    </ligand>
</feature>
<comment type="similarity">
    <text evidence="6">Belongs to the methyltransferase superfamily. RNA methyltransferase RsmG family.</text>
</comment>
<dbReference type="Gene3D" id="3.40.50.150">
    <property type="entry name" value="Vaccinia Virus protein VP39"/>
    <property type="match status" value="1"/>
</dbReference>
<dbReference type="InterPro" id="IPR029063">
    <property type="entry name" value="SAM-dependent_MTases_sf"/>
</dbReference>
<feature type="binding site" evidence="6">
    <location>
        <position position="76"/>
    </location>
    <ligand>
        <name>S-adenosyl-L-methionine</name>
        <dbReference type="ChEBI" id="CHEBI:59789"/>
    </ligand>
</feature>
<dbReference type="EC" id="2.1.1.170" evidence="6"/>
<evidence type="ECO:0000256" key="1">
    <source>
        <dbReference type="ARBA" id="ARBA00022490"/>
    </source>
</evidence>
<accession>A0A2S4HDJ4</accession>
<dbReference type="NCBIfam" id="TIGR00138">
    <property type="entry name" value="rsmG_gidB"/>
    <property type="match status" value="1"/>
</dbReference>
<comment type="catalytic activity">
    <reaction evidence="6">
        <text>guanosine(527) in 16S rRNA + S-adenosyl-L-methionine = N(7)-methylguanosine(527) in 16S rRNA + S-adenosyl-L-homocysteine</text>
        <dbReference type="Rhea" id="RHEA:42732"/>
        <dbReference type="Rhea" id="RHEA-COMP:10209"/>
        <dbReference type="Rhea" id="RHEA-COMP:10210"/>
        <dbReference type="ChEBI" id="CHEBI:57856"/>
        <dbReference type="ChEBI" id="CHEBI:59789"/>
        <dbReference type="ChEBI" id="CHEBI:74269"/>
        <dbReference type="ChEBI" id="CHEBI:74480"/>
        <dbReference type="EC" id="2.1.1.170"/>
    </reaction>
</comment>